<keyword evidence="3" id="KW-0812">Transmembrane</keyword>
<feature type="domain" description="C-type lectin" evidence="4">
    <location>
        <begin position="68"/>
        <end position="191"/>
    </location>
</feature>
<dbReference type="Ensembl" id="ENSSRHT00000064788.1">
    <property type="protein sequence ID" value="ENSSRHP00000063039.1"/>
    <property type="gene ID" value="ENSSRHG00000031418.1"/>
</dbReference>
<keyword evidence="6" id="KW-1185">Reference proteome</keyword>
<name>A0A673KJP8_9TELE</name>
<keyword evidence="1" id="KW-0430">Lectin</keyword>
<accession>A0A673KJP8</accession>
<dbReference type="GO" id="GO:0030246">
    <property type="term" value="F:carbohydrate binding"/>
    <property type="evidence" value="ECO:0007669"/>
    <property type="project" value="UniProtKB-KW"/>
</dbReference>
<dbReference type="InterPro" id="IPR033989">
    <property type="entry name" value="CD209-like_CTLD"/>
</dbReference>
<dbReference type="Proteomes" id="UP000472270">
    <property type="component" value="Unassembled WGS sequence"/>
</dbReference>
<dbReference type="InterPro" id="IPR018378">
    <property type="entry name" value="C-type_lectin_CS"/>
</dbReference>
<evidence type="ECO:0000313" key="6">
    <source>
        <dbReference type="Proteomes" id="UP000472270"/>
    </source>
</evidence>
<evidence type="ECO:0000313" key="5">
    <source>
        <dbReference type="Ensembl" id="ENSSRHP00000063039.1"/>
    </source>
</evidence>
<dbReference type="PROSITE" id="PS50041">
    <property type="entry name" value="C_TYPE_LECTIN_2"/>
    <property type="match status" value="1"/>
</dbReference>
<proteinExistence type="predicted"/>
<evidence type="ECO:0000259" key="4">
    <source>
        <dbReference type="PROSITE" id="PS50041"/>
    </source>
</evidence>
<dbReference type="InterPro" id="IPR016187">
    <property type="entry name" value="CTDL_fold"/>
</dbReference>
<keyword evidence="3" id="KW-0472">Membrane</keyword>
<dbReference type="Pfam" id="PF00059">
    <property type="entry name" value="Lectin_C"/>
    <property type="match status" value="1"/>
</dbReference>
<feature type="transmembrane region" description="Helical" evidence="3">
    <location>
        <begin position="13"/>
        <end position="37"/>
    </location>
</feature>
<dbReference type="SUPFAM" id="SSF56436">
    <property type="entry name" value="C-type lectin-like"/>
    <property type="match status" value="1"/>
</dbReference>
<keyword evidence="3" id="KW-1133">Transmembrane helix</keyword>
<dbReference type="InterPro" id="IPR001304">
    <property type="entry name" value="C-type_lectin-like"/>
</dbReference>
<evidence type="ECO:0000256" key="3">
    <source>
        <dbReference type="SAM" id="Phobius"/>
    </source>
</evidence>
<dbReference type="PANTHER" id="PTHR22803">
    <property type="entry name" value="MANNOSE, PHOSPHOLIPASE, LECTIN RECEPTOR RELATED"/>
    <property type="match status" value="1"/>
</dbReference>
<dbReference type="PROSITE" id="PS00615">
    <property type="entry name" value="C_TYPE_LECTIN_1"/>
    <property type="match status" value="1"/>
</dbReference>
<evidence type="ECO:0000256" key="2">
    <source>
        <dbReference type="ARBA" id="ARBA00023157"/>
    </source>
</evidence>
<dbReference type="InterPro" id="IPR016186">
    <property type="entry name" value="C-type_lectin-like/link_sf"/>
</dbReference>
<organism evidence="5 6">
    <name type="scientific">Sinocyclocheilus rhinocerous</name>
    <dbReference type="NCBI Taxonomy" id="307959"/>
    <lineage>
        <taxon>Eukaryota</taxon>
        <taxon>Metazoa</taxon>
        <taxon>Chordata</taxon>
        <taxon>Craniata</taxon>
        <taxon>Vertebrata</taxon>
        <taxon>Euteleostomi</taxon>
        <taxon>Actinopterygii</taxon>
        <taxon>Neopterygii</taxon>
        <taxon>Teleostei</taxon>
        <taxon>Ostariophysi</taxon>
        <taxon>Cypriniformes</taxon>
        <taxon>Cyprinidae</taxon>
        <taxon>Cyprininae</taxon>
        <taxon>Sinocyclocheilus</taxon>
    </lineage>
</organism>
<keyword evidence="2" id="KW-1015">Disulfide bond</keyword>
<reference evidence="5" key="2">
    <citation type="submission" date="2025-09" db="UniProtKB">
        <authorList>
            <consortium name="Ensembl"/>
        </authorList>
    </citation>
    <scope>IDENTIFICATION</scope>
</reference>
<dbReference type="CDD" id="cd03590">
    <property type="entry name" value="CLECT_DC-SIGN_like"/>
    <property type="match status" value="1"/>
</dbReference>
<reference evidence="5" key="1">
    <citation type="submission" date="2025-08" db="UniProtKB">
        <authorList>
            <consortium name="Ensembl"/>
        </authorList>
    </citation>
    <scope>IDENTIFICATION</scope>
</reference>
<evidence type="ECO:0000256" key="1">
    <source>
        <dbReference type="ARBA" id="ARBA00022734"/>
    </source>
</evidence>
<dbReference type="AlphaFoldDB" id="A0A673KJP8"/>
<sequence>CQTRKTTQLLAKVGFLILCSLVVVSVTFSVHCLWVNYLNKLTYILNSLRVSKYSAKYQCSDNPKWITYKHSSYYISSKWKNWNDSRRDCLQRGADLVIINNKEEQVSEILVTNANIVDFWIGVTDSDEEGNWKWNTWKWVDGSTLTTGFWASKEPNGKRGENCAVTYLTEWPELIGWHDVKCNDAFRLICEKSIFPLIQREIS</sequence>
<dbReference type="SMART" id="SM00034">
    <property type="entry name" value="CLECT"/>
    <property type="match status" value="1"/>
</dbReference>
<protein>
    <recommendedName>
        <fullName evidence="4">C-type lectin domain-containing protein</fullName>
    </recommendedName>
</protein>
<dbReference type="Gene3D" id="3.10.100.10">
    <property type="entry name" value="Mannose-Binding Protein A, subunit A"/>
    <property type="match status" value="1"/>
</dbReference>
<dbReference type="InterPro" id="IPR050111">
    <property type="entry name" value="C-type_lectin/snaclec_domain"/>
</dbReference>